<organism evidence="8 9">
    <name type="scientific">Cryptosporidium xiaoi</name>
    <dbReference type="NCBI Taxonomy" id="659607"/>
    <lineage>
        <taxon>Eukaryota</taxon>
        <taxon>Sar</taxon>
        <taxon>Alveolata</taxon>
        <taxon>Apicomplexa</taxon>
        <taxon>Conoidasida</taxon>
        <taxon>Coccidia</taxon>
        <taxon>Eucoccidiorida</taxon>
        <taxon>Eimeriorina</taxon>
        <taxon>Cryptosporidiidae</taxon>
        <taxon>Cryptosporidium</taxon>
    </lineage>
</organism>
<dbReference type="PANTHER" id="PTHR45887">
    <property type="entry name" value="TRANSLATION INITIATION FACTOR EIF-2B SUBUNIT EPSILON"/>
    <property type="match status" value="1"/>
</dbReference>
<dbReference type="GO" id="GO:0003743">
    <property type="term" value="F:translation initiation factor activity"/>
    <property type="evidence" value="ECO:0007669"/>
    <property type="project" value="TreeGrafter"/>
</dbReference>
<dbReference type="InterPro" id="IPR051956">
    <property type="entry name" value="eIF2B_epsilon"/>
</dbReference>
<keyword evidence="9" id="KW-1185">Reference proteome</keyword>
<name>A0AAV9XWD4_9CRYT</name>
<evidence type="ECO:0000256" key="2">
    <source>
        <dbReference type="ARBA" id="ARBA00007878"/>
    </source>
</evidence>
<dbReference type="InterPro" id="IPR044123">
    <property type="entry name" value="W2_eIF2B_epsilon"/>
</dbReference>
<evidence type="ECO:0000256" key="5">
    <source>
        <dbReference type="ARBA" id="ARBA00044345"/>
    </source>
</evidence>
<dbReference type="Gene3D" id="2.160.10.10">
    <property type="entry name" value="Hexapeptide repeat proteins"/>
    <property type="match status" value="1"/>
</dbReference>
<evidence type="ECO:0000256" key="3">
    <source>
        <dbReference type="ARBA" id="ARBA00022490"/>
    </source>
</evidence>
<dbReference type="Gene3D" id="3.90.550.10">
    <property type="entry name" value="Spore Coat Polysaccharide Biosynthesis Protein SpsA, Chain A"/>
    <property type="match status" value="1"/>
</dbReference>
<dbReference type="InterPro" id="IPR003307">
    <property type="entry name" value="W2_domain"/>
</dbReference>
<proteinExistence type="inferred from homology"/>
<dbReference type="SUPFAM" id="SSF48371">
    <property type="entry name" value="ARM repeat"/>
    <property type="match status" value="1"/>
</dbReference>
<dbReference type="Gene3D" id="1.25.40.180">
    <property type="match status" value="1"/>
</dbReference>
<keyword evidence="3" id="KW-0963">Cytoplasm</keyword>
<dbReference type="GO" id="GO:0005085">
    <property type="term" value="F:guanyl-nucleotide exchange factor activity"/>
    <property type="evidence" value="ECO:0007669"/>
    <property type="project" value="InterPro"/>
</dbReference>
<dbReference type="Pfam" id="PF25084">
    <property type="entry name" value="LbH_EIF2B"/>
    <property type="match status" value="1"/>
</dbReference>
<evidence type="ECO:0000256" key="6">
    <source>
        <dbReference type="ARBA" id="ARBA00046432"/>
    </source>
</evidence>
<dbReference type="GO" id="GO:0005851">
    <property type="term" value="C:eukaryotic translation initiation factor 2B complex"/>
    <property type="evidence" value="ECO:0007669"/>
    <property type="project" value="TreeGrafter"/>
</dbReference>
<comment type="caution">
    <text evidence="8">The sequence shown here is derived from an EMBL/GenBank/DDBJ whole genome shotgun (WGS) entry which is preliminary data.</text>
</comment>
<evidence type="ECO:0000259" key="7">
    <source>
        <dbReference type="PROSITE" id="PS51363"/>
    </source>
</evidence>
<dbReference type="Pfam" id="PF00483">
    <property type="entry name" value="NTP_transferase"/>
    <property type="match status" value="1"/>
</dbReference>
<comment type="subcellular location">
    <subcellularLocation>
        <location evidence="1">Cytoplasm</location>
        <location evidence="1">Cytosol</location>
    </subcellularLocation>
</comment>
<dbReference type="InterPro" id="IPR016024">
    <property type="entry name" value="ARM-type_fold"/>
</dbReference>
<sequence length="793" mass="90353">MDKKTNSSTKGSSGGKNELEFATIPAVVFVESFGKDAFSPLTCEFPELMLPVNGVPMLNYTLEMLRKNGVTEVYLVTYRYKDLLSDYICKYEHENKKKIKSMSINIIQTGLNCTTFGDALRELDFQIDLRDDFILIQGNVLCVADLKELIQNHKKKRQNTPNITMTLLFMESPPLSSLRDENDEKVVIYDSKTDELIYWNEFKDNKLSQSIYLSMKTFLRNSSCSKSVIRYDLLDVGISICSPQILRVFCETFDYNDLFKDYILNSLITDIKQDVIHISILNQYAIKISNLRTYHIALQNICQGWLFPLITDYSSTSCNNIQRYQGFNVFLGEKVSISEKSKLTPTVSIGKGSKIGDGTNIEDSFVGENCIIGANCSIKGCIILDNVKIFDNSSIECSFIGNNVVINACVTVEPYCVFGSNVIINENSVVANFTRMSRYVPKINDDKISTRLEKNGLDSDESQVGSDNTTRLEVGRNYKLLSDDYKGELNNNNTLSPNAIIWPVECRNYYNSIDKILSKIVLFDQLSATDQTKKKKSKSQVYSSSDNDYIINSSDNSSDSNCGNDEDSDYDGYLCSEDEESNSEVDFEKLSLNCGTKYGNFENTDNRANRDDKEFMHECYSLVKSGLDNPIHISNKILELKGLRFAFFKDDLDILNVIISFSLDCIYKDSKYFIIEESANNNININKLSQYCDKSGIKELINAFNRYENEEYTCLICNKILTYSSNNNDSDCHIKFGSLLVSFEKLEFINQSFILDWYDAVLDAEIKTNNSKLISLLESDFVVKYIEWLREDE</sequence>
<dbReference type="InterPro" id="IPR056764">
    <property type="entry name" value="LbH_EIF2B3/5"/>
</dbReference>
<dbReference type="PANTHER" id="PTHR45887:SF1">
    <property type="entry name" value="TRANSLATION INITIATION FACTOR EIF-2B SUBUNIT EPSILON"/>
    <property type="match status" value="1"/>
</dbReference>
<comment type="similarity">
    <text evidence="2">Belongs to the eIF-2B gamma/epsilon subunits family.</text>
</comment>
<reference evidence="8 9" key="1">
    <citation type="submission" date="2023-10" db="EMBL/GenBank/DDBJ databases">
        <title>Comparative genomics analysis reveals potential genetic determinants of host preference in Cryptosporidium xiaoi.</title>
        <authorList>
            <person name="Xiao L."/>
            <person name="Li J."/>
        </authorList>
    </citation>
    <scope>NUCLEOTIDE SEQUENCE [LARGE SCALE GENOMIC DNA]</scope>
    <source>
        <strain evidence="8 9">52996</strain>
    </source>
</reference>
<dbReference type="EMBL" id="JAWDEY010000016">
    <property type="protein sequence ID" value="KAK6588996.1"/>
    <property type="molecule type" value="Genomic_DNA"/>
</dbReference>
<dbReference type="Proteomes" id="UP001311799">
    <property type="component" value="Unassembled WGS sequence"/>
</dbReference>
<protein>
    <recommendedName>
        <fullName evidence="4">Translation initiation factor eIF2B subunit epsilon</fullName>
    </recommendedName>
    <alternativeName>
        <fullName evidence="5">eIF2B GDP-GTP exchange factor subunit epsilon</fullName>
    </alternativeName>
</protein>
<gene>
    <name evidence="8" type="ORF">RS030_243559</name>
</gene>
<dbReference type="InterPro" id="IPR005835">
    <property type="entry name" value="NTP_transferase_dom"/>
</dbReference>
<evidence type="ECO:0000313" key="9">
    <source>
        <dbReference type="Proteomes" id="UP001311799"/>
    </source>
</evidence>
<dbReference type="PROSITE" id="PS51363">
    <property type="entry name" value="W2"/>
    <property type="match status" value="1"/>
</dbReference>
<evidence type="ECO:0000313" key="8">
    <source>
        <dbReference type="EMBL" id="KAK6588996.1"/>
    </source>
</evidence>
<accession>A0AAV9XWD4</accession>
<dbReference type="CDD" id="cd11558">
    <property type="entry name" value="W2_eIF2B_epsilon"/>
    <property type="match status" value="1"/>
</dbReference>
<evidence type="ECO:0000256" key="1">
    <source>
        <dbReference type="ARBA" id="ARBA00004514"/>
    </source>
</evidence>
<dbReference type="SUPFAM" id="SSF53448">
    <property type="entry name" value="Nucleotide-diphospho-sugar transferases"/>
    <property type="match status" value="1"/>
</dbReference>
<feature type="domain" description="W2" evidence="7">
    <location>
        <begin position="609"/>
        <end position="793"/>
    </location>
</feature>
<dbReference type="AlphaFoldDB" id="A0AAV9XWD4"/>
<dbReference type="InterPro" id="IPR029044">
    <property type="entry name" value="Nucleotide-diphossugar_trans"/>
</dbReference>
<comment type="subunit">
    <text evidence="6">Component of the translation initiation factor 2B (eIF2B) complex which is a heterodecamer of two sets of five different subunits: alpha, beta, gamma, delta and epsilon. Subunits alpha, beta and delta comprise a regulatory subcomplex and subunits epsilon and gamma comprise a catalytic subcomplex. Within the complex, the hexameric regulatory complex resides at the center, with the two heterodimeric catalytic subcomplexes bound on opposite sides.</text>
</comment>
<evidence type="ECO:0000256" key="4">
    <source>
        <dbReference type="ARBA" id="ARBA00044144"/>
    </source>
</evidence>
<dbReference type="GO" id="GO:0031369">
    <property type="term" value="F:translation initiation factor binding"/>
    <property type="evidence" value="ECO:0007669"/>
    <property type="project" value="InterPro"/>
</dbReference>